<keyword evidence="4 5" id="KW-0975">Bacterial flagellum</keyword>
<dbReference type="InterPro" id="IPR010930">
    <property type="entry name" value="Flg_bb/hook_C_dom"/>
</dbReference>
<dbReference type="GO" id="GO:0009424">
    <property type="term" value="C:bacterial-type flagellum hook"/>
    <property type="evidence" value="ECO:0007669"/>
    <property type="project" value="TreeGrafter"/>
</dbReference>
<feature type="domain" description="Flagellar hook protein FlgE/F/G-like D1" evidence="9">
    <location>
        <begin position="87"/>
        <end position="148"/>
    </location>
</feature>
<dbReference type="Proteomes" id="UP000886043">
    <property type="component" value="Unassembled WGS sequence"/>
</dbReference>
<comment type="caution">
    <text evidence="10">The sequence shown here is derived from an EMBL/GenBank/DDBJ whole genome shotgun (WGS) entry which is preliminary data.</text>
</comment>
<dbReference type="PANTHER" id="PTHR30435">
    <property type="entry name" value="FLAGELLAR PROTEIN"/>
    <property type="match status" value="1"/>
</dbReference>
<feature type="domain" description="Flagellar basal-body/hook protein C-terminal" evidence="7">
    <location>
        <begin position="415"/>
        <end position="455"/>
    </location>
</feature>
<evidence type="ECO:0000256" key="5">
    <source>
        <dbReference type="RuleBase" id="RU362116"/>
    </source>
</evidence>
<evidence type="ECO:0000256" key="3">
    <source>
        <dbReference type="ARBA" id="ARBA00019015"/>
    </source>
</evidence>
<keyword evidence="10" id="KW-0282">Flagellum</keyword>
<dbReference type="InterPro" id="IPR001444">
    <property type="entry name" value="Flag_bb_rod_N"/>
</dbReference>
<proteinExistence type="inferred from homology"/>
<evidence type="ECO:0000259" key="6">
    <source>
        <dbReference type="Pfam" id="PF00460"/>
    </source>
</evidence>
<protein>
    <recommendedName>
        <fullName evidence="3 5">Flagellar hook protein FlgE</fullName>
    </recommendedName>
</protein>
<dbReference type="InterPro" id="IPR037925">
    <property type="entry name" value="FlgE/F/G-like"/>
</dbReference>
<evidence type="ECO:0000256" key="1">
    <source>
        <dbReference type="ARBA" id="ARBA00004117"/>
    </source>
</evidence>
<dbReference type="GO" id="GO:0071978">
    <property type="term" value="P:bacterial-type flagellum-dependent swarming motility"/>
    <property type="evidence" value="ECO:0007669"/>
    <property type="project" value="TreeGrafter"/>
</dbReference>
<evidence type="ECO:0000256" key="4">
    <source>
        <dbReference type="ARBA" id="ARBA00023143"/>
    </source>
</evidence>
<dbReference type="Pfam" id="PF00460">
    <property type="entry name" value="Flg_bb_rod"/>
    <property type="match status" value="1"/>
</dbReference>
<gene>
    <name evidence="10" type="ORF">ENJ40_01250</name>
</gene>
<name>A0A7C3CKI6_9BACT</name>
<evidence type="ECO:0000256" key="2">
    <source>
        <dbReference type="ARBA" id="ARBA00009677"/>
    </source>
</evidence>
<organism evidence="10">
    <name type="scientific">Thermosulfurimonas dismutans</name>
    <dbReference type="NCBI Taxonomy" id="999894"/>
    <lineage>
        <taxon>Bacteria</taxon>
        <taxon>Pseudomonadati</taxon>
        <taxon>Thermodesulfobacteriota</taxon>
        <taxon>Thermodesulfobacteria</taxon>
        <taxon>Thermodesulfobacteriales</taxon>
        <taxon>Thermodesulfobacteriaceae</taxon>
        <taxon>Thermosulfurimonas</taxon>
    </lineage>
</organism>
<feature type="domain" description="Flagellar hook protein FlgE D2" evidence="8">
    <location>
        <begin position="185"/>
        <end position="341"/>
    </location>
</feature>
<dbReference type="Pfam" id="PF07559">
    <property type="entry name" value="FlgE_D2"/>
    <property type="match status" value="1"/>
</dbReference>
<dbReference type="GO" id="GO:0009425">
    <property type="term" value="C:bacterial-type flagellum basal body"/>
    <property type="evidence" value="ECO:0007669"/>
    <property type="project" value="UniProtKB-SubCell"/>
</dbReference>
<accession>A0A7C3CKI6</accession>
<dbReference type="SUPFAM" id="SSF117143">
    <property type="entry name" value="Flagellar hook protein flgE"/>
    <property type="match status" value="1"/>
</dbReference>
<dbReference type="NCBIfam" id="TIGR03506">
    <property type="entry name" value="FlgEFG_subfam"/>
    <property type="match status" value="1"/>
</dbReference>
<dbReference type="Pfam" id="PF06429">
    <property type="entry name" value="Flg_bbr_C"/>
    <property type="match status" value="1"/>
</dbReference>
<dbReference type="Pfam" id="PF22692">
    <property type="entry name" value="LlgE_F_G_D1"/>
    <property type="match status" value="1"/>
</dbReference>
<feature type="domain" description="Flagellar basal body rod protein N-terminal" evidence="6">
    <location>
        <begin position="7"/>
        <end position="37"/>
    </location>
</feature>
<keyword evidence="10" id="KW-0966">Cell projection</keyword>
<dbReference type="EMBL" id="DRMH01000013">
    <property type="protein sequence ID" value="HFC97072.1"/>
    <property type="molecule type" value="Genomic_DNA"/>
</dbReference>
<dbReference type="PROSITE" id="PS00588">
    <property type="entry name" value="FLAGELLA_BB_ROD"/>
    <property type="match status" value="1"/>
</dbReference>
<evidence type="ECO:0000259" key="7">
    <source>
        <dbReference type="Pfam" id="PF06429"/>
    </source>
</evidence>
<evidence type="ECO:0000259" key="8">
    <source>
        <dbReference type="Pfam" id="PF07559"/>
    </source>
</evidence>
<dbReference type="InterPro" id="IPR011491">
    <property type="entry name" value="FlgE_D2"/>
</dbReference>
<dbReference type="InterPro" id="IPR037058">
    <property type="entry name" value="Falgellar_hook_FlgE_sf"/>
</dbReference>
<comment type="function">
    <text evidence="5">A flexible structure which links the flagellar filament to the drive apparatus in the basal body.</text>
</comment>
<evidence type="ECO:0000259" key="9">
    <source>
        <dbReference type="Pfam" id="PF22692"/>
    </source>
</evidence>
<dbReference type="InterPro" id="IPR053967">
    <property type="entry name" value="LlgE_F_G-like_D1"/>
</dbReference>
<dbReference type="InterPro" id="IPR020013">
    <property type="entry name" value="Flagellar_FlgE/F/G"/>
</dbReference>
<dbReference type="PANTHER" id="PTHR30435:SF1">
    <property type="entry name" value="FLAGELLAR HOOK PROTEIN FLGE"/>
    <property type="match status" value="1"/>
</dbReference>
<sequence length="460" mass="50276">MGLFGSIYVGYSGVNSQTRGMRVAADNIANLNTTGFKGARALFEDLLAEVTGEVWPRKKGLGSLVKDIDINFSSGAITATDIPTDLAIMGKGFFVVQDAQGNTFFTRDGQFLLEETGTGTLRMVSPAGYRLLGAAPDATPSALTALSPLEIPRSIPGRGTEIVHLEMNLDARKETEETPRSLLEAWDAANDPPISTQDYEFVTTLTIYDTTGVSHNLNLYFDTTDQNNQYEMLLTLADPTEDRRGTGRYAGALLWGTLNFGARGDISSAEFYSVDPSGALTPLDLNTLGRPQFTVNFTGEPQTITLDLGFYYQDGSLVRTPQSIHLYGAPFAVYYQDQDGYPPGLFDRVEIDHEGMVRAFYTNQQKLEVGRIFLADFTGVEDVLERAGANLFRAKDITLAQLVAPGRTSAATLNSGALEESNVDLATEMVNLITLQRAFQSNARVITTADQMLEDFLRIR</sequence>
<dbReference type="AlphaFoldDB" id="A0A7C3CKI6"/>
<dbReference type="GO" id="GO:0005829">
    <property type="term" value="C:cytosol"/>
    <property type="evidence" value="ECO:0007669"/>
    <property type="project" value="TreeGrafter"/>
</dbReference>
<comment type="similarity">
    <text evidence="2 5">Belongs to the flagella basal body rod proteins family.</text>
</comment>
<comment type="subcellular location">
    <subcellularLocation>
        <location evidence="1 5">Bacterial flagellum basal body</location>
    </subcellularLocation>
</comment>
<reference evidence="10" key="1">
    <citation type="journal article" date="2020" name="mSystems">
        <title>Genome- and Community-Level Interaction Insights into Carbon Utilization and Element Cycling Functions of Hydrothermarchaeota in Hydrothermal Sediment.</title>
        <authorList>
            <person name="Zhou Z."/>
            <person name="Liu Y."/>
            <person name="Xu W."/>
            <person name="Pan J."/>
            <person name="Luo Z.H."/>
            <person name="Li M."/>
        </authorList>
    </citation>
    <scope>NUCLEOTIDE SEQUENCE [LARGE SCALE GENOMIC DNA]</scope>
    <source>
        <strain evidence="10">HyVt-483</strain>
    </source>
</reference>
<evidence type="ECO:0000313" key="10">
    <source>
        <dbReference type="EMBL" id="HFC97072.1"/>
    </source>
</evidence>
<dbReference type="InterPro" id="IPR019776">
    <property type="entry name" value="Flagellar_basal_body_rod_CS"/>
</dbReference>
<dbReference type="Gene3D" id="2.60.98.20">
    <property type="entry name" value="Flagellar hook protein FlgE"/>
    <property type="match status" value="1"/>
</dbReference>
<keyword evidence="10" id="KW-0969">Cilium</keyword>